<dbReference type="InterPro" id="IPR036397">
    <property type="entry name" value="RNaseH_sf"/>
</dbReference>
<protein>
    <submittedName>
        <fullName evidence="2">3'-5' exonuclease</fullName>
    </submittedName>
</protein>
<dbReference type="InterPro" id="IPR012337">
    <property type="entry name" value="RNaseH-like_sf"/>
</dbReference>
<evidence type="ECO:0000313" key="2">
    <source>
        <dbReference type="EMBL" id="CAG7590799.1"/>
    </source>
</evidence>
<keyword evidence="2" id="KW-0378">Hydrolase</keyword>
<dbReference type="GO" id="GO:0008408">
    <property type="term" value="F:3'-5' exonuclease activity"/>
    <property type="evidence" value="ECO:0007669"/>
    <property type="project" value="InterPro"/>
</dbReference>
<dbReference type="InterPro" id="IPR002562">
    <property type="entry name" value="3'-5'_exonuclease_dom"/>
</dbReference>
<evidence type="ECO:0000259" key="1">
    <source>
        <dbReference type="SMART" id="SM00474"/>
    </source>
</evidence>
<dbReference type="Proteomes" id="UP000837675">
    <property type="component" value="Unassembled WGS sequence"/>
</dbReference>
<reference evidence="2" key="1">
    <citation type="submission" date="2021-06" db="EMBL/GenBank/DDBJ databases">
        <authorList>
            <person name="Nardi T."/>
            <person name="Nardi T."/>
        </authorList>
    </citation>
    <scope>NUCLEOTIDE SEQUENCE</scope>
</reference>
<name>A0A8S4BU95_9ACAR</name>
<dbReference type="Pfam" id="PF01612">
    <property type="entry name" value="DNA_pol_A_exo1"/>
    <property type="match status" value="1"/>
</dbReference>
<dbReference type="CDD" id="cd06142">
    <property type="entry name" value="RNaseD_exo"/>
    <property type="match status" value="1"/>
</dbReference>
<organism evidence="2 3">
    <name type="scientific">Hyalomma marginatum</name>
    <dbReference type="NCBI Taxonomy" id="34627"/>
    <lineage>
        <taxon>Eukaryota</taxon>
        <taxon>Metazoa</taxon>
        <taxon>Ecdysozoa</taxon>
        <taxon>Arthropoda</taxon>
        <taxon>Chelicerata</taxon>
        <taxon>Arachnida</taxon>
        <taxon>Acari</taxon>
        <taxon>Parasitiformes</taxon>
        <taxon>Ixodida</taxon>
        <taxon>Ixodoidea</taxon>
        <taxon>Ixodidae</taxon>
        <taxon>Hyalomminae</taxon>
        <taxon>Hyalomma</taxon>
    </lineage>
</organism>
<dbReference type="GO" id="GO:0006139">
    <property type="term" value="P:nucleobase-containing compound metabolic process"/>
    <property type="evidence" value="ECO:0007669"/>
    <property type="project" value="InterPro"/>
</dbReference>
<dbReference type="EMBL" id="CAJVAF010000126">
    <property type="protein sequence ID" value="CAG7590799.1"/>
    <property type="molecule type" value="Genomic_DNA"/>
</dbReference>
<proteinExistence type="predicted"/>
<dbReference type="PANTHER" id="PTHR47649:SF1">
    <property type="entry name" value="RIBONUCLEASE D"/>
    <property type="match status" value="1"/>
</dbReference>
<keyword evidence="2" id="KW-0540">Nuclease</keyword>
<dbReference type="GO" id="GO:0003676">
    <property type="term" value="F:nucleic acid binding"/>
    <property type="evidence" value="ECO:0007669"/>
    <property type="project" value="InterPro"/>
</dbReference>
<sequence length="204" mass="23524">MQFFYHKYDLPEDVEFPDDIAIDCEAMGLNILRDRLCVVQISAGTGTAHLVHFPSAEYAAPNLKKVLSNEKMVKIFHFARFDLAIINHYLGIKLKNIYCTKIASRLSRTYTDAHSLRELCSELLEVKVSKQQQCSDWGTKELTQQQIEYAGSDVLYLHALRTALNEMLIREDRKDLAQQCFDFLPIRATLDLLGWDQTDIFAHH</sequence>
<dbReference type="SUPFAM" id="SSF53098">
    <property type="entry name" value="Ribonuclease H-like"/>
    <property type="match status" value="1"/>
</dbReference>
<keyword evidence="3" id="KW-1185">Reference proteome</keyword>
<dbReference type="SMART" id="SM00474">
    <property type="entry name" value="35EXOc"/>
    <property type="match status" value="1"/>
</dbReference>
<evidence type="ECO:0000313" key="3">
    <source>
        <dbReference type="Proteomes" id="UP000837675"/>
    </source>
</evidence>
<keyword evidence="2" id="KW-0269">Exonuclease</keyword>
<dbReference type="AlphaFoldDB" id="A0A8S4BU95"/>
<gene>
    <name evidence="2" type="ORF">MHYMCMPASI_00356</name>
</gene>
<dbReference type="Gene3D" id="3.30.420.10">
    <property type="entry name" value="Ribonuclease H-like superfamily/Ribonuclease H"/>
    <property type="match status" value="1"/>
</dbReference>
<comment type="caution">
    <text evidence="2">The sequence shown here is derived from an EMBL/GenBank/DDBJ whole genome shotgun (WGS) entry which is preliminary data.</text>
</comment>
<accession>A0A8S4BU95</accession>
<dbReference type="PANTHER" id="PTHR47649">
    <property type="entry name" value="RIBONUCLEASE D"/>
    <property type="match status" value="1"/>
</dbReference>
<dbReference type="InterPro" id="IPR051086">
    <property type="entry name" value="RNase_D-like"/>
</dbReference>
<feature type="domain" description="3'-5' exonuclease" evidence="1">
    <location>
        <begin position="1"/>
        <end position="169"/>
    </location>
</feature>